<name>A0ABU5SZ99_9CYAN</name>
<reference evidence="7 8" key="1">
    <citation type="submission" date="2023-12" db="EMBL/GenBank/DDBJ databases">
        <title>Baltic Sea Cyanobacteria.</title>
        <authorList>
            <person name="Delbaje E."/>
            <person name="Fewer D.P."/>
            <person name="Shishido T.K."/>
        </authorList>
    </citation>
    <scope>NUCLEOTIDE SEQUENCE [LARGE SCALE GENOMIC DNA]</scope>
    <source>
        <strain evidence="7 8">UHCC 0281</strain>
    </source>
</reference>
<dbReference type="InterPro" id="IPR004481">
    <property type="entry name" value="K/Na/Ca-exchanger"/>
</dbReference>
<feature type="transmembrane region" description="Helical" evidence="5">
    <location>
        <begin position="193"/>
        <end position="211"/>
    </location>
</feature>
<feature type="transmembrane region" description="Helical" evidence="5">
    <location>
        <begin position="266"/>
        <end position="284"/>
    </location>
</feature>
<feature type="domain" description="Sodium/calcium exchanger membrane region" evidence="6">
    <location>
        <begin position="167"/>
        <end position="306"/>
    </location>
</feature>
<feature type="transmembrane region" description="Helical" evidence="5">
    <location>
        <begin position="231"/>
        <end position="254"/>
    </location>
</feature>
<sequence length="314" mass="32260">MAIADYLSLGHGALAAGVGGELFVRGSVGLAHWARLSPGIIGATVAAFATSSPELSVATTAALQGKPQLALGDALGSNVVNVALILALTVVVSGLRLPAESTRRDLPVALAGPILTGLLLLDGTLSRFDGLVLLGVFALWMGRVLLEVRQQRSVAEEILGEQRGWLAVLLCAAGLVLLLVAGRLVVAGARSIALSFGIDAFLIGATLVAIGTSMPELATSVVSKLRGHDEVGLGTILGSNIFNSLWVVGVAATIAPIRVPGPEVELVLGFGIGALLVLILPNGSGFLPRWRGWLLLALYGGYVMAILRGRMPHG</sequence>
<evidence type="ECO:0000259" key="6">
    <source>
        <dbReference type="Pfam" id="PF01699"/>
    </source>
</evidence>
<dbReference type="PANTHER" id="PTHR10846">
    <property type="entry name" value="SODIUM/POTASSIUM/CALCIUM EXCHANGER"/>
    <property type="match status" value="1"/>
</dbReference>
<organism evidence="7 8">
    <name type="scientific">Cyanobium gracile UHCC 0281</name>
    <dbReference type="NCBI Taxonomy" id="3110309"/>
    <lineage>
        <taxon>Bacteria</taxon>
        <taxon>Bacillati</taxon>
        <taxon>Cyanobacteriota</taxon>
        <taxon>Cyanophyceae</taxon>
        <taxon>Synechococcales</taxon>
        <taxon>Prochlorococcaceae</taxon>
        <taxon>Cyanobium</taxon>
    </lineage>
</organism>
<feature type="transmembrane region" description="Helical" evidence="5">
    <location>
        <begin position="290"/>
        <end position="307"/>
    </location>
</feature>
<dbReference type="PANTHER" id="PTHR10846:SF8">
    <property type="entry name" value="INNER MEMBRANE PROTEIN YRBG"/>
    <property type="match status" value="1"/>
</dbReference>
<gene>
    <name evidence="7" type="ORF">VB739_14920</name>
</gene>
<dbReference type="RefSeq" id="WP_323357809.1">
    <property type="nucleotide sequence ID" value="NZ_JAYGHY010000072.1"/>
</dbReference>
<feature type="domain" description="Sodium/calcium exchanger membrane region" evidence="6">
    <location>
        <begin position="9"/>
        <end position="141"/>
    </location>
</feature>
<evidence type="ECO:0000256" key="2">
    <source>
        <dbReference type="ARBA" id="ARBA00022692"/>
    </source>
</evidence>
<accession>A0ABU5SZ99</accession>
<comment type="subcellular location">
    <subcellularLocation>
        <location evidence="1">Membrane</location>
        <topology evidence="1">Multi-pass membrane protein</topology>
    </subcellularLocation>
</comment>
<evidence type="ECO:0000256" key="1">
    <source>
        <dbReference type="ARBA" id="ARBA00004141"/>
    </source>
</evidence>
<dbReference type="EMBL" id="JAYGHY010000072">
    <property type="protein sequence ID" value="MEA5443848.1"/>
    <property type="molecule type" value="Genomic_DNA"/>
</dbReference>
<feature type="transmembrane region" description="Helical" evidence="5">
    <location>
        <begin position="105"/>
        <end position="121"/>
    </location>
</feature>
<protein>
    <submittedName>
        <fullName evidence="7">Calcium/sodium antiporter</fullName>
    </submittedName>
</protein>
<keyword evidence="4 5" id="KW-0472">Membrane</keyword>
<feature type="transmembrane region" description="Helical" evidence="5">
    <location>
        <begin position="166"/>
        <end position="186"/>
    </location>
</feature>
<evidence type="ECO:0000313" key="7">
    <source>
        <dbReference type="EMBL" id="MEA5443848.1"/>
    </source>
</evidence>
<evidence type="ECO:0000256" key="5">
    <source>
        <dbReference type="SAM" id="Phobius"/>
    </source>
</evidence>
<dbReference type="Pfam" id="PF01699">
    <property type="entry name" value="Na_Ca_ex"/>
    <property type="match status" value="2"/>
</dbReference>
<proteinExistence type="predicted"/>
<evidence type="ECO:0000256" key="4">
    <source>
        <dbReference type="ARBA" id="ARBA00023136"/>
    </source>
</evidence>
<evidence type="ECO:0000313" key="8">
    <source>
        <dbReference type="Proteomes" id="UP001302329"/>
    </source>
</evidence>
<feature type="transmembrane region" description="Helical" evidence="5">
    <location>
        <begin position="79"/>
        <end position="99"/>
    </location>
</feature>
<keyword evidence="2 5" id="KW-0812">Transmembrane</keyword>
<comment type="caution">
    <text evidence="7">The sequence shown here is derived from an EMBL/GenBank/DDBJ whole genome shotgun (WGS) entry which is preliminary data.</text>
</comment>
<keyword evidence="3 5" id="KW-1133">Transmembrane helix</keyword>
<dbReference type="InterPro" id="IPR044880">
    <property type="entry name" value="NCX_ion-bd_dom_sf"/>
</dbReference>
<evidence type="ECO:0000256" key="3">
    <source>
        <dbReference type="ARBA" id="ARBA00022989"/>
    </source>
</evidence>
<dbReference type="Proteomes" id="UP001302329">
    <property type="component" value="Unassembled WGS sequence"/>
</dbReference>
<dbReference type="NCBIfam" id="TIGR00367">
    <property type="entry name" value="calcium/sodium antiporter"/>
    <property type="match status" value="1"/>
</dbReference>
<keyword evidence="8" id="KW-1185">Reference proteome</keyword>
<dbReference type="Gene3D" id="1.20.1420.30">
    <property type="entry name" value="NCX, central ion-binding region"/>
    <property type="match status" value="1"/>
</dbReference>
<dbReference type="InterPro" id="IPR004837">
    <property type="entry name" value="NaCa_Exmemb"/>
</dbReference>